<dbReference type="Ensembl" id="ENSMNET00000069280.1">
    <property type="protein sequence ID" value="ENSMNEP00000044769.1"/>
    <property type="gene ID" value="ENSMNEG00000044943.1"/>
</dbReference>
<protein>
    <submittedName>
        <fullName evidence="1">Uncharacterized protein</fullName>
    </submittedName>
</protein>
<reference evidence="1" key="1">
    <citation type="submission" date="2025-08" db="UniProtKB">
        <authorList>
            <consortium name="Ensembl"/>
        </authorList>
    </citation>
    <scope>IDENTIFICATION</scope>
</reference>
<reference evidence="1" key="2">
    <citation type="submission" date="2025-09" db="UniProtKB">
        <authorList>
            <consortium name="Ensembl"/>
        </authorList>
    </citation>
    <scope>IDENTIFICATION</scope>
</reference>
<organism evidence="1 2">
    <name type="scientific">Macaca nemestrina</name>
    <name type="common">Pig-tailed macaque</name>
    <dbReference type="NCBI Taxonomy" id="9545"/>
    <lineage>
        <taxon>Eukaryota</taxon>
        <taxon>Metazoa</taxon>
        <taxon>Chordata</taxon>
        <taxon>Craniata</taxon>
        <taxon>Vertebrata</taxon>
        <taxon>Euteleostomi</taxon>
        <taxon>Mammalia</taxon>
        <taxon>Eutheria</taxon>
        <taxon>Euarchontoglires</taxon>
        <taxon>Primates</taxon>
        <taxon>Haplorrhini</taxon>
        <taxon>Catarrhini</taxon>
        <taxon>Cercopithecidae</taxon>
        <taxon>Cercopithecinae</taxon>
        <taxon>Macaca</taxon>
    </lineage>
</organism>
<dbReference type="OMA" id="AFLPMVC"/>
<keyword evidence="2" id="KW-1185">Reference proteome</keyword>
<name>A0A2K6E9D8_MACNE</name>
<dbReference type="GeneTree" id="ENSGT00390000003520"/>
<dbReference type="AlphaFoldDB" id="A0A2K6E9D8"/>
<evidence type="ECO:0000313" key="2">
    <source>
        <dbReference type="Proteomes" id="UP000233120"/>
    </source>
</evidence>
<proteinExistence type="predicted"/>
<evidence type="ECO:0000313" key="1">
    <source>
        <dbReference type="Ensembl" id="ENSMNEP00000044769.1"/>
    </source>
</evidence>
<sequence length="109" mass="12809">MYWSLQKRKKNHRAFLPVVCFQNEDGEVNIWEVFTMDQEGISDFAEILIDENDGKEALNMGCCYCTGWTTRWSYSQSPAHRQRIYSTITKEVYSSRTFCHQTSGTRRPP</sequence>
<dbReference type="Proteomes" id="UP000233120">
    <property type="component" value="Unassembled WGS sequence"/>
</dbReference>
<accession>A0A2K6E9D8</accession>